<protein>
    <submittedName>
        <fullName evidence="3">Uncharacterized protein</fullName>
    </submittedName>
</protein>
<gene>
    <name evidence="3" type="ORF">N658DRAFT_561265</name>
</gene>
<dbReference type="Proteomes" id="UP001305647">
    <property type="component" value="Unassembled WGS sequence"/>
</dbReference>
<reference evidence="3" key="1">
    <citation type="journal article" date="2023" name="Mol. Phylogenet. Evol.">
        <title>Genome-scale phylogeny and comparative genomics of the fungal order Sordariales.</title>
        <authorList>
            <person name="Hensen N."/>
            <person name="Bonometti L."/>
            <person name="Westerberg I."/>
            <person name="Brannstrom I.O."/>
            <person name="Guillou S."/>
            <person name="Cros-Aarteil S."/>
            <person name="Calhoun S."/>
            <person name="Haridas S."/>
            <person name="Kuo A."/>
            <person name="Mondo S."/>
            <person name="Pangilinan J."/>
            <person name="Riley R."/>
            <person name="LaButti K."/>
            <person name="Andreopoulos B."/>
            <person name="Lipzen A."/>
            <person name="Chen C."/>
            <person name="Yan M."/>
            <person name="Daum C."/>
            <person name="Ng V."/>
            <person name="Clum A."/>
            <person name="Steindorff A."/>
            <person name="Ohm R.A."/>
            <person name="Martin F."/>
            <person name="Silar P."/>
            <person name="Natvig D.O."/>
            <person name="Lalanne C."/>
            <person name="Gautier V."/>
            <person name="Ament-Velasquez S.L."/>
            <person name="Kruys A."/>
            <person name="Hutchinson M.I."/>
            <person name="Powell A.J."/>
            <person name="Barry K."/>
            <person name="Miller A.N."/>
            <person name="Grigoriev I.V."/>
            <person name="Debuchy R."/>
            <person name="Gladieux P."/>
            <person name="Hiltunen Thoren M."/>
            <person name="Johannesson H."/>
        </authorList>
    </citation>
    <scope>NUCLEOTIDE SEQUENCE</scope>
    <source>
        <strain evidence="3">CBS 757.83</strain>
    </source>
</reference>
<sequence>MAQRGRDGRAMRNGIISDRAVGVTSHQTGPPAEHDGRTQRESPPATGAGASQEQTAGREDAETKKLLEEFRNLVMPALWERVQTAARAYYSKIFTVGNTPCSSDAQELRRSLERLERKVDKLAGANTAATDSKTWAQVAGMGAGSATPAREQRVQRVPKKLFRELIVDTGDAGPDITERSPRDTVTAVNMAAGPTGPKGAIAAKKLPK</sequence>
<accession>A0AAN6PW21</accession>
<feature type="compositionally biased region" description="Basic and acidic residues" evidence="2">
    <location>
        <begin position="1"/>
        <end position="10"/>
    </location>
</feature>
<feature type="non-terminal residue" evidence="3">
    <location>
        <position position="208"/>
    </location>
</feature>
<evidence type="ECO:0000256" key="1">
    <source>
        <dbReference type="SAM" id="Coils"/>
    </source>
</evidence>
<organism evidence="3 4">
    <name type="scientific">Parathielavia hyrcaniae</name>
    <dbReference type="NCBI Taxonomy" id="113614"/>
    <lineage>
        <taxon>Eukaryota</taxon>
        <taxon>Fungi</taxon>
        <taxon>Dikarya</taxon>
        <taxon>Ascomycota</taxon>
        <taxon>Pezizomycotina</taxon>
        <taxon>Sordariomycetes</taxon>
        <taxon>Sordariomycetidae</taxon>
        <taxon>Sordariales</taxon>
        <taxon>Chaetomiaceae</taxon>
        <taxon>Parathielavia</taxon>
    </lineage>
</organism>
<feature type="region of interest" description="Disordered" evidence="2">
    <location>
        <begin position="1"/>
        <end position="63"/>
    </location>
</feature>
<dbReference type="EMBL" id="MU863662">
    <property type="protein sequence ID" value="KAK4098106.1"/>
    <property type="molecule type" value="Genomic_DNA"/>
</dbReference>
<comment type="caution">
    <text evidence="3">The sequence shown here is derived from an EMBL/GenBank/DDBJ whole genome shotgun (WGS) entry which is preliminary data.</text>
</comment>
<feature type="coiled-coil region" evidence="1">
    <location>
        <begin position="105"/>
        <end position="132"/>
    </location>
</feature>
<feature type="region of interest" description="Disordered" evidence="2">
    <location>
        <begin position="188"/>
        <end position="208"/>
    </location>
</feature>
<evidence type="ECO:0000256" key="2">
    <source>
        <dbReference type="SAM" id="MobiDB-lite"/>
    </source>
</evidence>
<proteinExistence type="predicted"/>
<evidence type="ECO:0000313" key="3">
    <source>
        <dbReference type="EMBL" id="KAK4098106.1"/>
    </source>
</evidence>
<reference evidence="3" key="2">
    <citation type="submission" date="2023-05" db="EMBL/GenBank/DDBJ databases">
        <authorList>
            <consortium name="Lawrence Berkeley National Laboratory"/>
            <person name="Steindorff A."/>
            <person name="Hensen N."/>
            <person name="Bonometti L."/>
            <person name="Westerberg I."/>
            <person name="Brannstrom I.O."/>
            <person name="Guillou S."/>
            <person name="Cros-Aarteil S."/>
            <person name="Calhoun S."/>
            <person name="Haridas S."/>
            <person name="Kuo A."/>
            <person name="Mondo S."/>
            <person name="Pangilinan J."/>
            <person name="Riley R."/>
            <person name="Labutti K."/>
            <person name="Andreopoulos B."/>
            <person name="Lipzen A."/>
            <person name="Chen C."/>
            <person name="Yanf M."/>
            <person name="Daum C."/>
            <person name="Ng V."/>
            <person name="Clum A."/>
            <person name="Ohm R."/>
            <person name="Martin F."/>
            <person name="Silar P."/>
            <person name="Natvig D."/>
            <person name="Lalanne C."/>
            <person name="Gautier V."/>
            <person name="Ament-Velasquez S.L."/>
            <person name="Kruys A."/>
            <person name="Hutchinson M.I."/>
            <person name="Powell A.J."/>
            <person name="Barry K."/>
            <person name="Miller A.N."/>
            <person name="Grigoriev I.V."/>
            <person name="Debuchy R."/>
            <person name="Gladieux P."/>
            <person name="Thoren M.H."/>
            <person name="Johannesson H."/>
        </authorList>
    </citation>
    <scope>NUCLEOTIDE SEQUENCE</scope>
    <source>
        <strain evidence="3">CBS 757.83</strain>
    </source>
</reference>
<name>A0AAN6PW21_9PEZI</name>
<keyword evidence="1" id="KW-0175">Coiled coil</keyword>
<dbReference type="AlphaFoldDB" id="A0AAN6PW21"/>
<evidence type="ECO:0000313" key="4">
    <source>
        <dbReference type="Proteomes" id="UP001305647"/>
    </source>
</evidence>
<keyword evidence="4" id="KW-1185">Reference proteome</keyword>